<keyword evidence="2" id="KW-1185">Reference proteome</keyword>
<reference evidence="1 2" key="1">
    <citation type="submission" date="2016-02" db="EMBL/GenBank/DDBJ databases">
        <title>Genome analysis of coral dinoflagellate symbionts highlights evolutionary adaptations to a symbiotic lifestyle.</title>
        <authorList>
            <person name="Aranda M."/>
            <person name="Li Y."/>
            <person name="Liew Y.J."/>
            <person name="Baumgarten S."/>
            <person name="Simakov O."/>
            <person name="Wilson M."/>
            <person name="Piel J."/>
            <person name="Ashoor H."/>
            <person name="Bougouffa S."/>
            <person name="Bajic V.B."/>
            <person name="Ryu T."/>
            <person name="Ravasi T."/>
            <person name="Bayer T."/>
            <person name="Micklem G."/>
            <person name="Kim H."/>
            <person name="Bhak J."/>
            <person name="Lajeunesse T.C."/>
            <person name="Voolstra C.R."/>
        </authorList>
    </citation>
    <scope>NUCLEOTIDE SEQUENCE [LARGE SCALE GENOMIC DNA]</scope>
    <source>
        <strain evidence="1 2">CCMP2467</strain>
    </source>
</reference>
<dbReference type="EMBL" id="LSRX01000535">
    <property type="protein sequence ID" value="OLP94616.1"/>
    <property type="molecule type" value="Genomic_DNA"/>
</dbReference>
<dbReference type="OrthoDB" id="10307393at2759"/>
<name>A0A1Q9DHH0_SYMMI</name>
<protein>
    <submittedName>
        <fullName evidence="1">Uncharacterized protein</fullName>
    </submittedName>
</protein>
<proteinExistence type="predicted"/>
<accession>A0A1Q9DHH0</accession>
<dbReference type="Proteomes" id="UP000186817">
    <property type="component" value="Unassembled WGS sequence"/>
</dbReference>
<sequence length="115" mass="12531">MTDYTLYHVVGVGGCSAGKLLPIFTRLGPVEMALPGTGESVHFSIVVPPGMRLGSGTAQAKARPDRDMTDFRDSVTTLLKNVGELQYEPRKWVTANYGDQVSGTKLRQFVEEARS</sequence>
<organism evidence="1 2">
    <name type="scientific">Symbiodinium microadriaticum</name>
    <name type="common">Dinoflagellate</name>
    <name type="synonym">Zooxanthella microadriatica</name>
    <dbReference type="NCBI Taxonomy" id="2951"/>
    <lineage>
        <taxon>Eukaryota</taxon>
        <taxon>Sar</taxon>
        <taxon>Alveolata</taxon>
        <taxon>Dinophyceae</taxon>
        <taxon>Suessiales</taxon>
        <taxon>Symbiodiniaceae</taxon>
        <taxon>Symbiodinium</taxon>
    </lineage>
</organism>
<gene>
    <name evidence="1" type="ORF">AK812_SmicGene23355</name>
</gene>
<evidence type="ECO:0000313" key="2">
    <source>
        <dbReference type="Proteomes" id="UP000186817"/>
    </source>
</evidence>
<evidence type="ECO:0000313" key="1">
    <source>
        <dbReference type="EMBL" id="OLP94616.1"/>
    </source>
</evidence>
<comment type="caution">
    <text evidence="1">The sequence shown here is derived from an EMBL/GenBank/DDBJ whole genome shotgun (WGS) entry which is preliminary data.</text>
</comment>
<dbReference type="AlphaFoldDB" id="A0A1Q9DHH0"/>